<organism evidence="3 4">
    <name type="scientific">Hesseltinella vesiculosa</name>
    <dbReference type="NCBI Taxonomy" id="101127"/>
    <lineage>
        <taxon>Eukaryota</taxon>
        <taxon>Fungi</taxon>
        <taxon>Fungi incertae sedis</taxon>
        <taxon>Mucoromycota</taxon>
        <taxon>Mucoromycotina</taxon>
        <taxon>Mucoromycetes</taxon>
        <taxon>Mucorales</taxon>
        <taxon>Cunninghamellaceae</taxon>
        <taxon>Hesseltinella</taxon>
    </lineage>
</organism>
<proteinExistence type="predicted"/>
<evidence type="ECO:0000313" key="4">
    <source>
        <dbReference type="Proteomes" id="UP000242146"/>
    </source>
</evidence>
<gene>
    <name evidence="3" type="ORF">DM01DRAFT_1340869</name>
</gene>
<name>A0A1X2G3X9_9FUNG</name>
<dbReference type="AlphaFoldDB" id="A0A1X2G3X9"/>
<evidence type="ECO:0000313" key="3">
    <source>
        <dbReference type="EMBL" id="ORX43096.1"/>
    </source>
</evidence>
<comment type="caution">
    <text evidence="3">The sequence shown here is derived from an EMBL/GenBank/DDBJ whole genome shotgun (WGS) entry which is preliminary data.</text>
</comment>
<dbReference type="EMBL" id="MCGT01000058">
    <property type="protein sequence ID" value="ORX43096.1"/>
    <property type="molecule type" value="Genomic_DNA"/>
</dbReference>
<dbReference type="PANTHER" id="PTHR22949:SF0">
    <property type="entry name" value="RE27538P"/>
    <property type="match status" value="1"/>
</dbReference>
<feature type="region of interest" description="Disordered" evidence="1">
    <location>
        <begin position="97"/>
        <end position="139"/>
    </location>
</feature>
<dbReference type="STRING" id="101127.A0A1X2G3X9"/>
<feature type="domain" description="DUF8032" evidence="2">
    <location>
        <begin position="149"/>
        <end position="242"/>
    </location>
</feature>
<dbReference type="PANTHER" id="PTHR22949">
    <property type="entry name" value="WHITE COLLAR 2 PROTEIN WC2"/>
    <property type="match status" value="1"/>
</dbReference>
<keyword evidence="4" id="KW-1185">Reference proteome</keyword>
<evidence type="ECO:0000259" key="2">
    <source>
        <dbReference type="Pfam" id="PF26087"/>
    </source>
</evidence>
<evidence type="ECO:0000256" key="1">
    <source>
        <dbReference type="SAM" id="MobiDB-lite"/>
    </source>
</evidence>
<feature type="domain" description="DUF8032" evidence="2">
    <location>
        <begin position="300"/>
        <end position="392"/>
    </location>
</feature>
<dbReference type="OrthoDB" id="5599902at2759"/>
<feature type="region of interest" description="Disordered" evidence="1">
    <location>
        <begin position="1"/>
        <end position="22"/>
    </location>
</feature>
<dbReference type="InterPro" id="IPR058345">
    <property type="entry name" value="DUF8032"/>
</dbReference>
<feature type="compositionally biased region" description="Low complexity" evidence="1">
    <location>
        <begin position="98"/>
        <end position="109"/>
    </location>
</feature>
<feature type="compositionally biased region" description="Pro residues" evidence="1">
    <location>
        <begin position="110"/>
        <end position="122"/>
    </location>
</feature>
<dbReference type="Pfam" id="PF26087">
    <property type="entry name" value="DUF8032"/>
    <property type="match status" value="2"/>
</dbReference>
<protein>
    <recommendedName>
        <fullName evidence="2">DUF8032 domain-containing protein</fullName>
    </recommendedName>
</protein>
<reference evidence="3 4" key="1">
    <citation type="submission" date="2016-07" db="EMBL/GenBank/DDBJ databases">
        <title>Pervasive Adenine N6-methylation of Active Genes in Fungi.</title>
        <authorList>
            <consortium name="DOE Joint Genome Institute"/>
            <person name="Mondo S.J."/>
            <person name="Dannebaum R.O."/>
            <person name="Kuo R.C."/>
            <person name="Labutti K."/>
            <person name="Haridas S."/>
            <person name="Kuo A."/>
            <person name="Salamov A."/>
            <person name="Ahrendt S.R."/>
            <person name="Lipzen A."/>
            <person name="Sullivan W."/>
            <person name="Andreopoulos W.B."/>
            <person name="Clum A."/>
            <person name="Lindquist E."/>
            <person name="Daum C."/>
            <person name="Ramamoorthy G.K."/>
            <person name="Gryganskyi A."/>
            <person name="Culley D."/>
            <person name="Magnuson J.K."/>
            <person name="James T.Y."/>
            <person name="O'Malley M.A."/>
            <person name="Stajich J.E."/>
            <person name="Spatafora J.W."/>
            <person name="Visel A."/>
            <person name="Grigoriev I.V."/>
        </authorList>
    </citation>
    <scope>NUCLEOTIDE SEQUENCE [LARGE SCALE GENOMIC DNA]</scope>
    <source>
        <strain evidence="3 4">NRRL 3301</strain>
    </source>
</reference>
<accession>A0A1X2G3X9</accession>
<sequence length="646" mass="72450">MSIQEPNDKPLPSPPAADNDKTFSLTDLLQPSMTLEQIKIIELALQKIKSKRDALLSKETQGGNTIPSYDWTLVAKQMAKALTSTCQKAMLSKPTANAAVAKPPVTLPTTTPPASPPPAPPCKPDDEDDKSKIKPIASEPTTEVRDGVEWVSFVYSHLRVVRRYCIRTDLEMVDIDVLDEEFKQENCVYPRAHLPRDQYQGNRWAYETECNRLGWKLAYLNKDEIAGKRGLIQRAVDSYRNRYPSMRSRRVARQEKLRKGTLRKRRPTAEGEDLQVACGTVNKIPKLYPSQDKSKPKTLTVEDHLGHKYRIRINIETVDLQTIDPHFRRANCVFPRALPISSQDIDHTLTRRHLDEARCNELAWKLAWLNPKHLVNKRLLLQRVLDLYRTKFMPDLPTRPSSRPACSALLQPPTPLTMEALAAHEQQQERLQGIHPFYCTKKDDDSDSIYTGTTDSLDFHDCFSPPSDDVDIMQPLPPAMMLLDPMPQHPTDTSLSPLVPMPSASSSTATNASALDPVDPMVQLPLPLPPMIADEYFESVLDPMASPPPQSLSCTLTTASDLMDDHLSIGSSGATSPVHRYVTQDDAFVDPLVMNHDEISAFMLPATKDLPTNVFAQQDMDWTPDVSDCRLACDVPSDLVHQLFAA</sequence>
<dbReference type="Proteomes" id="UP000242146">
    <property type="component" value="Unassembled WGS sequence"/>
</dbReference>